<organism evidence="1">
    <name type="scientific">marine metagenome</name>
    <dbReference type="NCBI Taxonomy" id="408172"/>
    <lineage>
        <taxon>unclassified sequences</taxon>
        <taxon>metagenomes</taxon>
        <taxon>ecological metagenomes</taxon>
    </lineage>
</organism>
<feature type="non-terminal residue" evidence="1">
    <location>
        <position position="1"/>
    </location>
</feature>
<sequence>HHHENWDGTGYPDKLKAETIPYLARLLAPVIFYCNQHYASVQLMAMMESMSEHQFDPDAVRALAKAIPMTKMPKGIREILLIELKAGMTLARDINNTNGMKLLPKGRELTDGAINKVLSINRMTPIQPLCLVYC</sequence>
<name>A0A382R627_9ZZZZ</name>
<gene>
    <name evidence="1" type="ORF">METZ01_LOCUS345564</name>
</gene>
<protein>
    <recommendedName>
        <fullName evidence="2">HD-GYP domain-containing protein</fullName>
    </recommendedName>
</protein>
<dbReference type="InterPro" id="IPR052020">
    <property type="entry name" value="Cyclic_di-GMP/3'3'-cGAMP_PDE"/>
</dbReference>
<dbReference type="CDD" id="cd00077">
    <property type="entry name" value="HDc"/>
    <property type="match status" value="1"/>
</dbReference>
<dbReference type="EMBL" id="UINC01119118">
    <property type="protein sequence ID" value="SVC92710.1"/>
    <property type="molecule type" value="Genomic_DNA"/>
</dbReference>
<evidence type="ECO:0000313" key="1">
    <source>
        <dbReference type="EMBL" id="SVC92710.1"/>
    </source>
</evidence>
<dbReference type="PANTHER" id="PTHR45228:SF4">
    <property type="entry name" value="LIPOPROTEIN"/>
    <property type="match status" value="1"/>
</dbReference>
<dbReference type="AlphaFoldDB" id="A0A382R627"/>
<accession>A0A382R627</accession>
<evidence type="ECO:0008006" key="2">
    <source>
        <dbReference type="Google" id="ProtNLM"/>
    </source>
</evidence>
<dbReference type="Gene3D" id="1.10.3210.10">
    <property type="entry name" value="Hypothetical protein af1432"/>
    <property type="match status" value="1"/>
</dbReference>
<reference evidence="1" key="1">
    <citation type="submission" date="2018-05" db="EMBL/GenBank/DDBJ databases">
        <authorList>
            <person name="Lanie J.A."/>
            <person name="Ng W.-L."/>
            <person name="Kazmierczak K.M."/>
            <person name="Andrzejewski T.M."/>
            <person name="Davidsen T.M."/>
            <person name="Wayne K.J."/>
            <person name="Tettelin H."/>
            <person name="Glass J.I."/>
            <person name="Rusch D."/>
            <person name="Podicherti R."/>
            <person name="Tsui H.-C.T."/>
            <person name="Winkler M.E."/>
        </authorList>
    </citation>
    <scope>NUCLEOTIDE SEQUENCE</scope>
</reference>
<dbReference type="Pfam" id="PF13487">
    <property type="entry name" value="HD_5"/>
    <property type="match status" value="1"/>
</dbReference>
<proteinExistence type="predicted"/>
<dbReference type="InterPro" id="IPR003607">
    <property type="entry name" value="HD/PDEase_dom"/>
</dbReference>
<dbReference type="PANTHER" id="PTHR45228">
    <property type="entry name" value="CYCLIC DI-GMP PHOSPHODIESTERASE TM_0186-RELATED"/>
    <property type="match status" value="1"/>
</dbReference>